<dbReference type="GO" id="GO:0016810">
    <property type="term" value="F:hydrolase activity, acting on carbon-nitrogen (but not peptide) bonds"/>
    <property type="evidence" value="ECO:0007669"/>
    <property type="project" value="InterPro"/>
</dbReference>
<dbReference type="InterPro" id="IPR051398">
    <property type="entry name" value="Polysacch_Deacetylase"/>
</dbReference>
<keyword evidence="4" id="KW-1185">Reference proteome</keyword>
<dbReference type="PANTHER" id="PTHR34216:SF11">
    <property type="entry name" value="CHITOOLIGOSACCHARIDE DEACETYLASE"/>
    <property type="match status" value="1"/>
</dbReference>
<dbReference type="SUPFAM" id="SSF88713">
    <property type="entry name" value="Glycoside hydrolase/deacetylase"/>
    <property type="match status" value="1"/>
</dbReference>
<proteinExistence type="predicted"/>
<feature type="domain" description="NodB homology" evidence="2">
    <location>
        <begin position="21"/>
        <end position="130"/>
    </location>
</feature>
<reference evidence="3" key="1">
    <citation type="submission" date="2020-09" db="EMBL/GenBank/DDBJ databases">
        <authorList>
            <person name="Kim M.K."/>
        </authorList>
    </citation>
    <scope>NUCLEOTIDE SEQUENCE</scope>
    <source>
        <strain evidence="3">BT702</strain>
    </source>
</reference>
<dbReference type="InterPro" id="IPR002509">
    <property type="entry name" value="NODB_dom"/>
</dbReference>
<dbReference type="RefSeq" id="WP_190886181.1">
    <property type="nucleotide sequence ID" value="NZ_JACWZY010000004.1"/>
</dbReference>
<gene>
    <name evidence="3" type="ORF">IC229_06710</name>
</gene>
<accession>A0A927ATI6</accession>
<dbReference type="Gene3D" id="3.20.20.370">
    <property type="entry name" value="Glycoside hydrolase/deacetylase"/>
    <property type="match status" value="1"/>
</dbReference>
<evidence type="ECO:0000256" key="1">
    <source>
        <dbReference type="ARBA" id="ARBA00022729"/>
    </source>
</evidence>
<dbReference type="AlphaFoldDB" id="A0A927ATI6"/>
<dbReference type="EMBL" id="JACWZY010000004">
    <property type="protein sequence ID" value="MBD2700317.1"/>
    <property type="molecule type" value="Genomic_DNA"/>
</dbReference>
<comment type="caution">
    <text evidence="3">The sequence shown here is derived from an EMBL/GenBank/DDBJ whole genome shotgun (WGS) entry which is preliminary data.</text>
</comment>
<name>A0A927ATI6_9BACT</name>
<dbReference type="GO" id="GO:0005975">
    <property type="term" value="P:carbohydrate metabolic process"/>
    <property type="evidence" value="ECO:0007669"/>
    <property type="project" value="InterPro"/>
</dbReference>
<evidence type="ECO:0000259" key="2">
    <source>
        <dbReference type="PROSITE" id="PS51677"/>
    </source>
</evidence>
<evidence type="ECO:0000313" key="3">
    <source>
        <dbReference type="EMBL" id="MBD2700317.1"/>
    </source>
</evidence>
<organism evidence="3 4">
    <name type="scientific">Spirosoma profusum</name>
    <dbReference type="NCBI Taxonomy" id="2771354"/>
    <lineage>
        <taxon>Bacteria</taxon>
        <taxon>Pseudomonadati</taxon>
        <taxon>Bacteroidota</taxon>
        <taxon>Cytophagia</taxon>
        <taxon>Cytophagales</taxon>
        <taxon>Cytophagaceae</taxon>
        <taxon>Spirosoma</taxon>
    </lineage>
</organism>
<protein>
    <submittedName>
        <fullName evidence="3">Polysaccharide deacetylase family protein</fullName>
    </submittedName>
</protein>
<dbReference type="PROSITE" id="PS51677">
    <property type="entry name" value="NODB"/>
    <property type="match status" value="1"/>
</dbReference>
<keyword evidence="1" id="KW-0732">Signal</keyword>
<dbReference type="Proteomes" id="UP000598820">
    <property type="component" value="Unassembled WGS sequence"/>
</dbReference>
<sequence>MFFIRFTGHAQPIEWPNGAKAAIILTYDDGMYSQVEQAIPVLNASGLHGTFFLNSITETRLADQWRQAAKQGHELANHTLFHPCLAAKGWKGEWALENYTMSRMLREIQSMNSQLYLLDGRTESRTFAFPCVDVMVGGVSCVDTLRKSGLVSFARMGGDANAIVTNFSTLDPMQVPAWGVQPSNTAADLIGFAEKAAQQGGMGVYMFHGIGNQWIAVPTAEHKKLVDYLSKNKQKFWVTTFREAMTYLNQRSK</sequence>
<evidence type="ECO:0000313" key="4">
    <source>
        <dbReference type="Proteomes" id="UP000598820"/>
    </source>
</evidence>
<dbReference type="InterPro" id="IPR011330">
    <property type="entry name" value="Glyco_hydro/deAcase_b/a-brl"/>
</dbReference>
<dbReference type="PANTHER" id="PTHR34216">
    <property type="match status" value="1"/>
</dbReference>
<dbReference type="Pfam" id="PF01522">
    <property type="entry name" value="Polysacc_deac_1"/>
    <property type="match status" value="1"/>
</dbReference>